<keyword evidence="11" id="KW-1185">Reference proteome</keyword>
<evidence type="ECO:0000256" key="3">
    <source>
        <dbReference type="ARBA" id="ARBA00023136"/>
    </source>
</evidence>
<dbReference type="Gene3D" id="6.10.340.10">
    <property type="match status" value="1"/>
</dbReference>
<comment type="similarity">
    <text evidence="5">Belongs to the methyl-accepting chemotaxis (MCP) protein family.</text>
</comment>
<feature type="transmembrane region" description="Helical" evidence="7">
    <location>
        <begin position="12"/>
        <end position="30"/>
    </location>
</feature>
<name>A0ABW0HM26_9BACL</name>
<gene>
    <name evidence="10" type="ORF">ACFPOF_01690</name>
</gene>
<keyword evidence="3 7" id="KW-0472">Membrane</keyword>
<sequence length="584" mass="62759">MNGLRSRLVVKLSAIILAVLLVLSFTLIYMQIQNTKKASEEAIGKFSIHNAEAYAGQFDLKAYGEFLKDAQENDLYWSIRDQMNHYRVQIGAMYVYTVKIDDKGQPILLIDGQPKDSDAASPIGEVTDIPKGAIEALLKGETAKSGVIQNPEYGDYISAYAPLRDANGTVVGVLGIDTDVSVSHTIFREVMKESMPLFVLMGVLTLVFFLVIVLFLSRALKPLGVIVKGAEAIAQGDFATAKASLGAIRRRSKDEIGQAYSAMGQMIERLGVAMGEVVRDMELTARNLVDSTGQFSTEAAQMVALNEKLEQSIATLSEGAHHQRVGAEESAKSMEEITVAIQRVSEASSSVSRASVEALETAEQGRDSIRQLKEQVASISGVATDTANSVQSLNRYMSEIEPVLRSISDIAEQTKLLALNAAIEAARAGEQGAGFAVVAGAVRKLAESSAVSATHITSLLQQIQQESARIGEKMEEGSREMLVGTELSGQAESLFNLTLDRFVHVSGQIQEISAASEEVLAGSEEVAASVEQISAISLAAAENTASIRRMSGDQFESAKRIADTTELLKTRSANLEAAVSKFKL</sequence>
<dbReference type="PROSITE" id="PS50111">
    <property type="entry name" value="CHEMOTAXIS_TRANSDUC_2"/>
    <property type="match status" value="1"/>
</dbReference>
<dbReference type="SUPFAM" id="SSF58104">
    <property type="entry name" value="Methyl-accepting chemotaxis protein (MCP) signaling domain"/>
    <property type="match status" value="1"/>
</dbReference>
<evidence type="ECO:0000259" key="9">
    <source>
        <dbReference type="PROSITE" id="PS50885"/>
    </source>
</evidence>
<evidence type="ECO:0000256" key="6">
    <source>
        <dbReference type="PROSITE-ProRule" id="PRU00284"/>
    </source>
</evidence>
<feature type="transmembrane region" description="Helical" evidence="7">
    <location>
        <begin position="197"/>
        <end position="216"/>
    </location>
</feature>
<feature type="domain" description="Methyl-accepting transducer" evidence="8">
    <location>
        <begin position="298"/>
        <end position="534"/>
    </location>
</feature>
<dbReference type="RefSeq" id="WP_378128979.1">
    <property type="nucleotide sequence ID" value="NZ_JBHSMI010000002.1"/>
</dbReference>
<dbReference type="InterPro" id="IPR029151">
    <property type="entry name" value="Sensor-like_sf"/>
</dbReference>
<dbReference type="CDD" id="cd06225">
    <property type="entry name" value="HAMP"/>
    <property type="match status" value="1"/>
</dbReference>
<dbReference type="Gene3D" id="1.10.287.950">
    <property type="entry name" value="Methyl-accepting chemotaxis protein"/>
    <property type="match status" value="1"/>
</dbReference>
<dbReference type="PROSITE" id="PS50885">
    <property type="entry name" value="HAMP"/>
    <property type="match status" value="1"/>
</dbReference>
<keyword evidence="2" id="KW-1003">Cell membrane</keyword>
<dbReference type="PANTHER" id="PTHR32089">
    <property type="entry name" value="METHYL-ACCEPTING CHEMOTAXIS PROTEIN MCPB"/>
    <property type="match status" value="1"/>
</dbReference>
<comment type="subcellular location">
    <subcellularLocation>
        <location evidence="1">Cell membrane</location>
    </subcellularLocation>
</comment>
<evidence type="ECO:0000256" key="2">
    <source>
        <dbReference type="ARBA" id="ARBA00022475"/>
    </source>
</evidence>
<dbReference type="EMBL" id="JBHSMI010000002">
    <property type="protein sequence ID" value="MFC5401433.1"/>
    <property type="molecule type" value="Genomic_DNA"/>
</dbReference>
<dbReference type="InterPro" id="IPR003660">
    <property type="entry name" value="HAMP_dom"/>
</dbReference>
<dbReference type="Pfam" id="PF00015">
    <property type="entry name" value="MCPsignal"/>
    <property type="match status" value="1"/>
</dbReference>
<reference evidence="11" key="1">
    <citation type="journal article" date="2019" name="Int. J. Syst. Evol. Microbiol.">
        <title>The Global Catalogue of Microorganisms (GCM) 10K type strain sequencing project: providing services to taxonomists for standard genome sequencing and annotation.</title>
        <authorList>
            <consortium name="The Broad Institute Genomics Platform"/>
            <consortium name="The Broad Institute Genome Sequencing Center for Infectious Disease"/>
            <person name="Wu L."/>
            <person name="Ma J."/>
        </authorList>
    </citation>
    <scope>NUCLEOTIDE SEQUENCE [LARGE SCALE GENOMIC DNA]</scope>
    <source>
        <strain evidence="11">CGMCC 1.18575</strain>
    </source>
</reference>
<keyword evidence="4 6" id="KW-0807">Transducer</keyword>
<dbReference type="SMART" id="SM00283">
    <property type="entry name" value="MA"/>
    <property type="match status" value="1"/>
</dbReference>
<organism evidence="10 11">
    <name type="scientific">Cohnella soli</name>
    <dbReference type="NCBI Taxonomy" id="425005"/>
    <lineage>
        <taxon>Bacteria</taxon>
        <taxon>Bacillati</taxon>
        <taxon>Bacillota</taxon>
        <taxon>Bacilli</taxon>
        <taxon>Bacillales</taxon>
        <taxon>Paenibacillaceae</taxon>
        <taxon>Cohnella</taxon>
    </lineage>
</organism>
<dbReference type="InterPro" id="IPR004089">
    <property type="entry name" value="MCPsignal_dom"/>
</dbReference>
<evidence type="ECO:0000256" key="7">
    <source>
        <dbReference type="SAM" id="Phobius"/>
    </source>
</evidence>
<keyword evidence="7" id="KW-0812">Transmembrane</keyword>
<keyword evidence="7" id="KW-1133">Transmembrane helix</keyword>
<dbReference type="Proteomes" id="UP001596113">
    <property type="component" value="Unassembled WGS sequence"/>
</dbReference>
<protein>
    <submittedName>
        <fullName evidence="10">Methyl-accepting chemotaxis protein</fullName>
    </submittedName>
</protein>
<comment type="caution">
    <text evidence="10">The sequence shown here is derived from an EMBL/GenBank/DDBJ whole genome shotgun (WGS) entry which is preliminary data.</text>
</comment>
<dbReference type="Pfam" id="PF00672">
    <property type="entry name" value="HAMP"/>
    <property type="match status" value="1"/>
</dbReference>
<evidence type="ECO:0000256" key="4">
    <source>
        <dbReference type="ARBA" id="ARBA00023224"/>
    </source>
</evidence>
<evidence type="ECO:0000259" key="8">
    <source>
        <dbReference type="PROSITE" id="PS50111"/>
    </source>
</evidence>
<dbReference type="SMART" id="SM00304">
    <property type="entry name" value="HAMP"/>
    <property type="match status" value="1"/>
</dbReference>
<dbReference type="PANTHER" id="PTHR32089:SF112">
    <property type="entry name" value="LYSOZYME-LIKE PROTEIN-RELATED"/>
    <property type="match status" value="1"/>
</dbReference>
<evidence type="ECO:0000313" key="11">
    <source>
        <dbReference type="Proteomes" id="UP001596113"/>
    </source>
</evidence>
<feature type="domain" description="HAMP" evidence="9">
    <location>
        <begin position="217"/>
        <end position="275"/>
    </location>
</feature>
<evidence type="ECO:0000313" key="10">
    <source>
        <dbReference type="EMBL" id="MFC5401433.1"/>
    </source>
</evidence>
<proteinExistence type="inferred from homology"/>
<evidence type="ECO:0000256" key="5">
    <source>
        <dbReference type="ARBA" id="ARBA00029447"/>
    </source>
</evidence>
<evidence type="ECO:0000256" key="1">
    <source>
        <dbReference type="ARBA" id="ARBA00004236"/>
    </source>
</evidence>
<dbReference type="SUPFAM" id="SSF103190">
    <property type="entry name" value="Sensory domain-like"/>
    <property type="match status" value="1"/>
</dbReference>
<accession>A0ABW0HM26</accession>